<name>A0AAN6SGF4_9PEZI</name>
<sequence length="181" mass="20603">MVGPQIYVDLKDRQLGFPSSLALSWSTSRWTSWVISQSGIIVRRFFRGCPFNVDGTLKQFEEAQEIRSSVDATAAYDTISITNFENTLPRTWYSHWSGRRDKRGLPICIFDIASLDTATTKSYGRDHLVDIASFSFKQAWKRASVRIGYQQAVGDLLSRGCVARVYVSCRMHFDIESTCHD</sequence>
<organism evidence="1 2">
    <name type="scientific">Pseudoneurospora amorphoporcata</name>
    <dbReference type="NCBI Taxonomy" id="241081"/>
    <lineage>
        <taxon>Eukaryota</taxon>
        <taxon>Fungi</taxon>
        <taxon>Dikarya</taxon>
        <taxon>Ascomycota</taxon>
        <taxon>Pezizomycotina</taxon>
        <taxon>Sordariomycetes</taxon>
        <taxon>Sordariomycetidae</taxon>
        <taxon>Sordariales</taxon>
        <taxon>Sordariaceae</taxon>
        <taxon>Pseudoneurospora</taxon>
    </lineage>
</organism>
<gene>
    <name evidence="1" type="ORF">QBC32DRAFT_119832</name>
</gene>
<dbReference type="InterPro" id="IPR036865">
    <property type="entry name" value="CRAL-TRIO_dom_sf"/>
</dbReference>
<keyword evidence="2" id="KW-1185">Reference proteome</keyword>
<evidence type="ECO:0000313" key="1">
    <source>
        <dbReference type="EMBL" id="KAK3953402.1"/>
    </source>
</evidence>
<dbReference type="AlphaFoldDB" id="A0AAN6SGF4"/>
<reference evidence="1" key="2">
    <citation type="submission" date="2023-06" db="EMBL/GenBank/DDBJ databases">
        <authorList>
            <consortium name="Lawrence Berkeley National Laboratory"/>
            <person name="Mondo S.J."/>
            <person name="Hensen N."/>
            <person name="Bonometti L."/>
            <person name="Westerberg I."/>
            <person name="Brannstrom I.O."/>
            <person name="Guillou S."/>
            <person name="Cros-Aarteil S."/>
            <person name="Calhoun S."/>
            <person name="Haridas S."/>
            <person name="Kuo A."/>
            <person name="Pangilinan J."/>
            <person name="Riley R."/>
            <person name="Labutti K."/>
            <person name="Andreopoulos B."/>
            <person name="Lipzen A."/>
            <person name="Chen C."/>
            <person name="Yanf M."/>
            <person name="Daum C."/>
            <person name="Ng V."/>
            <person name="Clum A."/>
            <person name="Steindorff A."/>
            <person name="Ohm R."/>
            <person name="Martin F."/>
            <person name="Silar P."/>
            <person name="Natvig D."/>
            <person name="Lalanne C."/>
            <person name="Gautier V."/>
            <person name="Ament-Velasquez S.L."/>
            <person name="Kruys A."/>
            <person name="Hutchinson M.I."/>
            <person name="Powell A.J."/>
            <person name="Barry K."/>
            <person name="Miller A.N."/>
            <person name="Grigoriev I.V."/>
            <person name="Debuchy R."/>
            <person name="Gladieux P."/>
            <person name="Thoren M.H."/>
            <person name="Johannesson H."/>
        </authorList>
    </citation>
    <scope>NUCLEOTIDE SEQUENCE</scope>
    <source>
        <strain evidence="1">CBS 626.80</strain>
    </source>
</reference>
<proteinExistence type="predicted"/>
<dbReference type="EMBL" id="MU859106">
    <property type="protein sequence ID" value="KAK3953402.1"/>
    <property type="molecule type" value="Genomic_DNA"/>
</dbReference>
<dbReference type="Proteomes" id="UP001303222">
    <property type="component" value="Unassembled WGS sequence"/>
</dbReference>
<dbReference type="Gene3D" id="3.40.525.10">
    <property type="entry name" value="CRAL-TRIO lipid binding domain"/>
    <property type="match status" value="1"/>
</dbReference>
<protein>
    <submittedName>
        <fullName evidence="1">Uncharacterized protein</fullName>
    </submittedName>
</protein>
<reference evidence="1" key="1">
    <citation type="journal article" date="2023" name="Mol. Phylogenet. Evol.">
        <title>Genome-scale phylogeny and comparative genomics of the fungal order Sordariales.</title>
        <authorList>
            <person name="Hensen N."/>
            <person name="Bonometti L."/>
            <person name="Westerberg I."/>
            <person name="Brannstrom I.O."/>
            <person name="Guillou S."/>
            <person name="Cros-Aarteil S."/>
            <person name="Calhoun S."/>
            <person name="Haridas S."/>
            <person name="Kuo A."/>
            <person name="Mondo S."/>
            <person name="Pangilinan J."/>
            <person name="Riley R."/>
            <person name="LaButti K."/>
            <person name="Andreopoulos B."/>
            <person name="Lipzen A."/>
            <person name="Chen C."/>
            <person name="Yan M."/>
            <person name="Daum C."/>
            <person name="Ng V."/>
            <person name="Clum A."/>
            <person name="Steindorff A."/>
            <person name="Ohm R.A."/>
            <person name="Martin F."/>
            <person name="Silar P."/>
            <person name="Natvig D.O."/>
            <person name="Lalanne C."/>
            <person name="Gautier V."/>
            <person name="Ament-Velasquez S.L."/>
            <person name="Kruys A."/>
            <person name="Hutchinson M.I."/>
            <person name="Powell A.J."/>
            <person name="Barry K."/>
            <person name="Miller A.N."/>
            <person name="Grigoriev I.V."/>
            <person name="Debuchy R."/>
            <person name="Gladieux P."/>
            <person name="Hiltunen Thoren M."/>
            <person name="Johannesson H."/>
        </authorList>
    </citation>
    <scope>NUCLEOTIDE SEQUENCE</scope>
    <source>
        <strain evidence="1">CBS 626.80</strain>
    </source>
</reference>
<comment type="caution">
    <text evidence="1">The sequence shown here is derived from an EMBL/GenBank/DDBJ whole genome shotgun (WGS) entry which is preliminary data.</text>
</comment>
<accession>A0AAN6SGF4</accession>
<evidence type="ECO:0000313" key="2">
    <source>
        <dbReference type="Proteomes" id="UP001303222"/>
    </source>
</evidence>